<dbReference type="GO" id="GO:0045944">
    <property type="term" value="P:positive regulation of transcription by RNA polymerase II"/>
    <property type="evidence" value="ECO:0007669"/>
    <property type="project" value="TreeGrafter"/>
</dbReference>
<dbReference type="InterPro" id="IPR001138">
    <property type="entry name" value="Zn2Cys6_DnaBD"/>
</dbReference>
<evidence type="ECO:0000256" key="2">
    <source>
        <dbReference type="ARBA" id="ARBA00022833"/>
    </source>
</evidence>
<gene>
    <name evidence="9" type="ORF">ALECFALPRED_003399</name>
</gene>
<dbReference type="InterPro" id="IPR036864">
    <property type="entry name" value="Zn2-C6_fun-type_DNA-bd_sf"/>
</dbReference>
<feature type="region of interest" description="Disordered" evidence="7">
    <location>
        <begin position="213"/>
        <end position="251"/>
    </location>
</feature>
<dbReference type="CDD" id="cd00067">
    <property type="entry name" value="GAL4"/>
    <property type="match status" value="1"/>
</dbReference>
<evidence type="ECO:0000256" key="7">
    <source>
        <dbReference type="SAM" id="MobiDB-lite"/>
    </source>
</evidence>
<dbReference type="InterPro" id="IPR051711">
    <property type="entry name" value="Stress_Response_Reg"/>
</dbReference>
<feature type="domain" description="Zn(2)-C6 fungal-type" evidence="8">
    <location>
        <begin position="37"/>
        <end position="67"/>
    </location>
</feature>
<dbReference type="AlphaFoldDB" id="A0A8H3IFL7"/>
<evidence type="ECO:0000256" key="5">
    <source>
        <dbReference type="ARBA" id="ARBA00023163"/>
    </source>
</evidence>
<dbReference type="GO" id="GO:0043565">
    <property type="term" value="F:sequence-specific DNA binding"/>
    <property type="evidence" value="ECO:0007669"/>
    <property type="project" value="TreeGrafter"/>
</dbReference>
<dbReference type="Proteomes" id="UP000664203">
    <property type="component" value="Unassembled WGS sequence"/>
</dbReference>
<dbReference type="PANTHER" id="PTHR47540:SF1">
    <property type="entry name" value="ACTIVATOR OF STRESS GENES 1-RELATED"/>
    <property type="match status" value="1"/>
</dbReference>
<keyword evidence="10" id="KW-1185">Reference proteome</keyword>
<evidence type="ECO:0000313" key="10">
    <source>
        <dbReference type="Proteomes" id="UP000664203"/>
    </source>
</evidence>
<feature type="compositionally biased region" description="Low complexity" evidence="7">
    <location>
        <begin position="213"/>
        <end position="226"/>
    </location>
</feature>
<comment type="caution">
    <text evidence="9">The sequence shown here is derived from an EMBL/GenBank/DDBJ whole genome shotgun (WGS) entry which is preliminary data.</text>
</comment>
<keyword evidence="5" id="KW-0804">Transcription</keyword>
<accession>A0A8H3IFL7</accession>
<evidence type="ECO:0000313" key="9">
    <source>
        <dbReference type="EMBL" id="CAF9926242.1"/>
    </source>
</evidence>
<dbReference type="Pfam" id="PF00172">
    <property type="entry name" value="Zn_clus"/>
    <property type="match status" value="1"/>
</dbReference>
<keyword evidence="3" id="KW-0805">Transcription regulation</keyword>
<evidence type="ECO:0000256" key="6">
    <source>
        <dbReference type="ARBA" id="ARBA00023242"/>
    </source>
</evidence>
<feature type="region of interest" description="Disordered" evidence="7">
    <location>
        <begin position="70"/>
        <end position="114"/>
    </location>
</feature>
<dbReference type="OrthoDB" id="2740448at2759"/>
<dbReference type="GO" id="GO:0008270">
    <property type="term" value="F:zinc ion binding"/>
    <property type="evidence" value="ECO:0007669"/>
    <property type="project" value="InterPro"/>
</dbReference>
<evidence type="ECO:0000256" key="4">
    <source>
        <dbReference type="ARBA" id="ARBA00023125"/>
    </source>
</evidence>
<proteinExistence type="predicted"/>
<name>A0A8H3IFL7_9LECA</name>
<organism evidence="9 10">
    <name type="scientific">Alectoria fallacina</name>
    <dbReference type="NCBI Taxonomy" id="1903189"/>
    <lineage>
        <taxon>Eukaryota</taxon>
        <taxon>Fungi</taxon>
        <taxon>Dikarya</taxon>
        <taxon>Ascomycota</taxon>
        <taxon>Pezizomycotina</taxon>
        <taxon>Lecanoromycetes</taxon>
        <taxon>OSLEUM clade</taxon>
        <taxon>Lecanoromycetidae</taxon>
        <taxon>Lecanorales</taxon>
        <taxon>Lecanorineae</taxon>
        <taxon>Parmeliaceae</taxon>
        <taxon>Alectoria</taxon>
    </lineage>
</organism>
<feature type="region of interest" description="Disordered" evidence="7">
    <location>
        <begin position="14"/>
        <end position="36"/>
    </location>
</feature>
<evidence type="ECO:0000256" key="3">
    <source>
        <dbReference type="ARBA" id="ARBA00023015"/>
    </source>
</evidence>
<dbReference type="PANTHER" id="PTHR47540">
    <property type="entry name" value="THIAMINE REPRESSIBLE GENES REGULATORY PROTEIN THI5"/>
    <property type="match status" value="1"/>
</dbReference>
<evidence type="ECO:0000256" key="1">
    <source>
        <dbReference type="ARBA" id="ARBA00004123"/>
    </source>
</evidence>
<dbReference type="Gene3D" id="4.10.240.10">
    <property type="entry name" value="Zn(2)-C6 fungal-type DNA-binding domain"/>
    <property type="match status" value="1"/>
</dbReference>
<dbReference type="GO" id="GO:0005634">
    <property type="term" value="C:nucleus"/>
    <property type="evidence" value="ECO:0007669"/>
    <property type="project" value="UniProtKB-SubCell"/>
</dbReference>
<sequence>MFGTLRYDAQSDDTHFIERTTDPLNSKRDGQRPRYSACDKCRAKKQRCGGRRDGCERCIRTSSECVYSFQGKGRGRRREAKNSSLGPSSIDPAKRSKADKSQPQQTPAPGQIPERMEDLADDTMSSFLPVDKLEDDVPTSGLMQSDMLPGFNGESIDDYLDSNYFSTLPIQHDFDPEFYFASHCESLESTPTDSISDISSVFDQRSDFELSSYAPQSPLSSLQSCSDGLPSPQSTPQPYPETSSGDFQQKIDAPSSPIQETCRCLSTIVVFLEDLETKARQGKYLDNAGLDSILASQKEALGRCNSVLSCPTCFLRPEYIFLLGMVMERLASLCESTIAKYLDGMHDGTPFRETTADERHHSRVNLMDDVKVCIGGCAVETPDERVGLVRMMIGMQLQSLRKSIEGAAMAIASRRDDKTQVLKLQAAEETLAKLTRQSKS</sequence>
<dbReference type="PROSITE" id="PS50048">
    <property type="entry name" value="ZN2_CY6_FUNGAL_2"/>
    <property type="match status" value="1"/>
</dbReference>
<evidence type="ECO:0000259" key="8">
    <source>
        <dbReference type="PROSITE" id="PS50048"/>
    </source>
</evidence>
<dbReference type="SUPFAM" id="SSF57701">
    <property type="entry name" value="Zn2/Cys6 DNA-binding domain"/>
    <property type="match status" value="1"/>
</dbReference>
<protein>
    <recommendedName>
        <fullName evidence="8">Zn(2)-C6 fungal-type domain-containing protein</fullName>
    </recommendedName>
</protein>
<dbReference type="PROSITE" id="PS00463">
    <property type="entry name" value="ZN2_CY6_FUNGAL_1"/>
    <property type="match status" value="1"/>
</dbReference>
<dbReference type="SMART" id="SM00066">
    <property type="entry name" value="GAL4"/>
    <property type="match status" value="1"/>
</dbReference>
<dbReference type="GO" id="GO:0000981">
    <property type="term" value="F:DNA-binding transcription factor activity, RNA polymerase II-specific"/>
    <property type="evidence" value="ECO:0007669"/>
    <property type="project" value="InterPro"/>
</dbReference>
<dbReference type="EMBL" id="CAJPDR010000212">
    <property type="protein sequence ID" value="CAF9926242.1"/>
    <property type="molecule type" value="Genomic_DNA"/>
</dbReference>
<keyword evidence="2" id="KW-0862">Zinc</keyword>
<keyword evidence="6" id="KW-0539">Nucleus</keyword>
<comment type="subcellular location">
    <subcellularLocation>
        <location evidence="1">Nucleus</location>
    </subcellularLocation>
</comment>
<keyword evidence="4" id="KW-0238">DNA-binding</keyword>
<reference evidence="9" key="1">
    <citation type="submission" date="2021-03" db="EMBL/GenBank/DDBJ databases">
        <authorList>
            <person name="Tagirdzhanova G."/>
        </authorList>
    </citation>
    <scope>NUCLEOTIDE SEQUENCE</scope>
</reference>